<feature type="signal peptide" evidence="1">
    <location>
        <begin position="1"/>
        <end position="21"/>
    </location>
</feature>
<keyword evidence="1" id="KW-0732">Signal</keyword>
<reference evidence="2 3" key="1">
    <citation type="submission" date="2023-07" db="EMBL/GenBank/DDBJ databases">
        <title>Sorghum-associated microbial communities from plants grown in Nebraska, USA.</title>
        <authorList>
            <person name="Schachtman D."/>
        </authorList>
    </citation>
    <scope>NUCLEOTIDE SEQUENCE [LARGE SCALE GENOMIC DNA]</scope>
    <source>
        <strain evidence="2 3">3773</strain>
    </source>
</reference>
<dbReference type="Proteomes" id="UP001255185">
    <property type="component" value="Unassembled WGS sequence"/>
</dbReference>
<dbReference type="RefSeq" id="WP_310027032.1">
    <property type="nucleotide sequence ID" value="NZ_JAVDVI010000010.1"/>
</dbReference>
<feature type="chain" id="PRO_5045882009" evidence="1">
    <location>
        <begin position="22"/>
        <end position="239"/>
    </location>
</feature>
<gene>
    <name evidence="2" type="ORF">J2X31_002474</name>
</gene>
<dbReference type="EMBL" id="JAVDVI010000010">
    <property type="protein sequence ID" value="MDR6968451.1"/>
    <property type="molecule type" value="Genomic_DNA"/>
</dbReference>
<comment type="caution">
    <text evidence="2">The sequence shown here is derived from an EMBL/GenBank/DDBJ whole genome shotgun (WGS) entry which is preliminary data.</text>
</comment>
<proteinExistence type="predicted"/>
<dbReference type="Pfam" id="PF07661">
    <property type="entry name" value="MORN_2"/>
    <property type="match status" value="3"/>
</dbReference>
<dbReference type="Gene3D" id="3.90.930.1">
    <property type="match status" value="2"/>
</dbReference>
<accession>A0ABU1TRG2</accession>
<evidence type="ECO:0000256" key="1">
    <source>
        <dbReference type="SAM" id="SignalP"/>
    </source>
</evidence>
<dbReference type="PANTHER" id="PTHR33706:SF1">
    <property type="entry name" value="TPR REPEAT PROTEIN"/>
    <property type="match status" value="1"/>
</dbReference>
<evidence type="ECO:0000313" key="3">
    <source>
        <dbReference type="Proteomes" id="UP001255185"/>
    </source>
</evidence>
<evidence type="ECO:0000313" key="2">
    <source>
        <dbReference type="EMBL" id="MDR6968451.1"/>
    </source>
</evidence>
<sequence>MKIIKHLMLCVFLMTLSQTSAQNDFNKTDANGKKHGLWKGVHEESKRPRYEGTFEHGIEVGTFKYFDDTKAGSLIATRDFSENGKVAYTIVYDQKNNIVSEGKTVNRVNEGLWKYYQKESKQVMSEENYVKGKLEGIRKVYFREGKIAEETQYANGKKNGLSKVYTENGTVIEEATYKNGQYEGPAIYREPNGNIASKGNYKNGAKHGTWQFFVNGKLKKEEKYPKKVKFEKRTDIPKQ</sequence>
<protein>
    <submittedName>
        <fullName evidence="2">Antitoxin component YwqK of YwqJK toxin-antitoxin module</fullName>
    </submittedName>
</protein>
<dbReference type="PANTHER" id="PTHR33706">
    <property type="entry name" value="MORN VARIANT REPEAT PROTEIN"/>
    <property type="match status" value="1"/>
</dbReference>
<organism evidence="2 3">
    <name type="scientific">Flavobacterium arsenatis</name>
    <dbReference type="NCBI Taxonomy" id="1484332"/>
    <lineage>
        <taxon>Bacteria</taxon>
        <taxon>Pseudomonadati</taxon>
        <taxon>Bacteroidota</taxon>
        <taxon>Flavobacteriia</taxon>
        <taxon>Flavobacteriales</taxon>
        <taxon>Flavobacteriaceae</taxon>
        <taxon>Flavobacterium</taxon>
    </lineage>
</organism>
<name>A0ABU1TRG2_9FLAO</name>
<dbReference type="InterPro" id="IPR011652">
    <property type="entry name" value="MORN_2"/>
</dbReference>
<keyword evidence="3" id="KW-1185">Reference proteome</keyword>
<dbReference type="SUPFAM" id="SSF82185">
    <property type="entry name" value="Histone H3 K4-specific methyltransferase SET7/9 N-terminal domain"/>
    <property type="match status" value="2"/>
</dbReference>